<accession>A0A7S4WDB5</accession>
<comment type="subcellular location">
    <subcellularLocation>
        <location evidence="1">Membrane</location>
        <topology evidence="1">Multi-pass membrane protein</topology>
    </subcellularLocation>
</comment>
<dbReference type="PANTHER" id="PTHR38894">
    <property type="entry name" value="TRANSMEMBRANE PROTEIN"/>
    <property type="match status" value="1"/>
</dbReference>
<evidence type="ECO:0000256" key="5">
    <source>
        <dbReference type="SAM" id="MobiDB-lite"/>
    </source>
</evidence>
<feature type="transmembrane region" description="Helical" evidence="6">
    <location>
        <begin position="156"/>
        <end position="175"/>
    </location>
</feature>
<feature type="compositionally biased region" description="Polar residues" evidence="5">
    <location>
        <begin position="1"/>
        <end position="10"/>
    </location>
</feature>
<feature type="compositionally biased region" description="Basic residues" evidence="5">
    <location>
        <begin position="38"/>
        <end position="49"/>
    </location>
</feature>
<evidence type="ECO:0000256" key="6">
    <source>
        <dbReference type="SAM" id="Phobius"/>
    </source>
</evidence>
<protein>
    <submittedName>
        <fullName evidence="7">Uncharacterized protein</fullName>
    </submittedName>
</protein>
<dbReference type="AlphaFoldDB" id="A0A7S4WDB5"/>
<evidence type="ECO:0000256" key="2">
    <source>
        <dbReference type="ARBA" id="ARBA00022692"/>
    </source>
</evidence>
<feature type="compositionally biased region" description="Low complexity" evidence="5">
    <location>
        <begin position="23"/>
        <end position="37"/>
    </location>
</feature>
<organism evidence="7">
    <name type="scientific">Ditylum brightwellii</name>
    <dbReference type="NCBI Taxonomy" id="49249"/>
    <lineage>
        <taxon>Eukaryota</taxon>
        <taxon>Sar</taxon>
        <taxon>Stramenopiles</taxon>
        <taxon>Ochrophyta</taxon>
        <taxon>Bacillariophyta</taxon>
        <taxon>Mediophyceae</taxon>
        <taxon>Lithodesmiophycidae</taxon>
        <taxon>Lithodesmiales</taxon>
        <taxon>Lithodesmiaceae</taxon>
        <taxon>Ditylum</taxon>
    </lineage>
</organism>
<evidence type="ECO:0000256" key="1">
    <source>
        <dbReference type="ARBA" id="ARBA00004141"/>
    </source>
</evidence>
<dbReference type="EMBL" id="HBNS01058368">
    <property type="protein sequence ID" value="CAE4663482.1"/>
    <property type="molecule type" value="Transcribed_RNA"/>
</dbReference>
<dbReference type="GO" id="GO:0016020">
    <property type="term" value="C:membrane"/>
    <property type="evidence" value="ECO:0007669"/>
    <property type="project" value="UniProtKB-SubCell"/>
</dbReference>
<dbReference type="Pfam" id="PF08507">
    <property type="entry name" value="COPI_assoc"/>
    <property type="match status" value="1"/>
</dbReference>
<name>A0A7S4WDB5_9STRA</name>
<dbReference type="InterPro" id="IPR013714">
    <property type="entry name" value="Golgi_TVP15"/>
</dbReference>
<keyword evidence="3 6" id="KW-1133">Transmembrane helix</keyword>
<feature type="region of interest" description="Disordered" evidence="5">
    <location>
        <begin position="1"/>
        <end position="75"/>
    </location>
</feature>
<dbReference type="PANTHER" id="PTHR38894:SF1">
    <property type="entry name" value="TRANSMEMBRANE PROTEIN"/>
    <property type="match status" value="1"/>
</dbReference>
<evidence type="ECO:0000313" key="7">
    <source>
        <dbReference type="EMBL" id="CAE4663482.1"/>
    </source>
</evidence>
<sequence>MGKDSNTNDQDTLDELSFRPDDNNNNNNNSINTTKQSNTKKSKRKKKSRNGVGTAAPPPTIRYDNDDATDLYGEDVSTTNNETSLLLPPVPLGDSTLRPNIGKANKSLDYNICSPETKDLPTVVFRMRCLNMTLCGVAISLQTTAFFTQLLHPSKIVLGAYLVLFASILCGYELHNPSLSSILADNFGFLQEPFGRAFFLLLMSTLAASQNSILLYVLGGVLFVNSIYSVYLPCRYPQFQNVYRANATTDAVQVVQEEVRGYAWANPSSYLHYSNGL</sequence>
<evidence type="ECO:0000256" key="4">
    <source>
        <dbReference type="ARBA" id="ARBA00023136"/>
    </source>
</evidence>
<proteinExistence type="predicted"/>
<reference evidence="7" key="1">
    <citation type="submission" date="2021-01" db="EMBL/GenBank/DDBJ databases">
        <authorList>
            <person name="Corre E."/>
            <person name="Pelletier E."/>
            <person name="Niang G."/>
            <person name="Scheremetjew M."/>
            <person name="Finn R."/>
            <person name="Kale V."/>
            <person name="Holt S."/>
            <person name="Cochrane G."/>
            <person name="Meng A."/>
            <person name="Brown T."/>
            <person name="Cohen L."/>
        </authorList>
    </citation>
    <scope>NUCLEOTIDE SEQUENCE</scope>
    <source>
        <strain evidence="7">GSO104</strain>
    </source>
</reference>
<keyword evidence="2 6" id="KW-0812">Transmembrane</keyword>
<gene>
    <name evidence="7" type="ORF">DBRI00130_LOCUS41981</name>
</gene>
<keyword evidence="4 6" id="KW-0472">Membrane</keyword>
<evidence type="ECO:0000256" key="3">
    <source>
        <dbReference type="ARBA" id="ARBA00022989"/>
    </source>
</evidence>
<feature type="transmembrane region" description="Helical" evidence="6">
    <location>
        <begin position="213"/>
        <end position="234"/>
    </location>
</feature>